<keyword evidence="2" id="KW-1185">Reference proteome</keyword>
<evidence type="ECO:0000313" key="2">
    <source>
        <dbReference type="Proteomes" id="UP000299102"/>
    </source>
</evidence>
<evidence type="ECO:0000313" key="1">
    <source>
        <dbReference type="EMBL" id="GBP53339.1"/>
    </source>
</evidence>
<name>A0A4C1WSP1_EUMVA</name>
<sequence length="159" mass="18132">MTSFQRTLLRFYRTDYRLLEEREAFFVLNSLPIVGSMVREPRRTADAPPAPPVDHRGVENKEMEVELFTGGANVDIPCITEYWLKNFQLLFGFADHRVASSFSKEGSMHIDTWCAASAKTKASPELTIPQAVPMRTIYIKLIQYPICVFKTPSEIDLEA</sequence>
<protein>
    <submittedName>
        <fullName evidence="1">Uncharacterized protein</fullName>
    </submittedName>
</protein>
<comment type="caution">
    <text evidence="1">The sequence shown here is derived from an EMBL/GenBank/DDBJ whole genome shotgun (WGS) entry which is preliminary data.</text>
</comment>
<dbReference type="EMBL" id="BGZK01000621">
    <property type="protein sequence ID" value="GBP53339.1"/>
    <property type="molecule type" value="Genomic_DNA"/>
</dbReference>
<proteinExistence type="predicted"/>
<dbReference type="AlphaFoldDB" id="A0A4C1WSP1"/>
<organism evidence="1 2">
    <name type="scientific">Eumeta variegata</name>
    <name type="common">Bagworm moth</name>
    <name type="synonym">Eumeta japonica</name>
    <dbReference type="NCBI Taxonomy" id="151549"/>
    <lineage>
        <taxon>Eukaryota</taxon>
        <taxon>Metazoa</taxon>
        <taxon>Ecdysozoa</taxon>
        <taxon>Arthropoda</taxon>
        <taxon>Hexapoda</taxon>
        <taxon>Insecta</taxon>
        <taxon>Pterygota</taxon>
        <taxon>Neoptera</taxon>
        <taxon>Endopterygota</taxon>
        <taxon>Lepidoptera</taxon>
        <taxon>Glossata</taxon>
        <taxon>Ditrysia</taxon>
        <taxon>Tineoidea</taxon>
        <taxon>Psychidae</taxon>
        <taxon>Oiketicinae</taxon>
        <taxon>Eumeta</taxon>
    </lineage>
</organism>
<dbReference type="Proteomes" id="UP000299102">
    <property type="component" value="Unassembled WGS sequence"/>
</dbReference>
<accession>A0A4C1WSP1</accession>
<dbReference type="OrthoDB" id="414730at2759"/>
<gene>
    <name evidence="1" type="ORF">EVAR_46596_1</name>
</gene>
<reference evidence="1 2" key="1">
    <citation type="journal article" date="2019" name="Commun. Biol.">
        <title>The bagworm genome reveals a unique fibroin gene that provides high tensile strength.</title>
        <authorList>
            <person name="Kono N."/>
            <person name="Nakamura H."/>
            <person name="Ohtoshi R."/>
            <person name="Tomita M."/>
            <person name="Numata K."/>
            <person name="Arakawa K."/>
        </authorList>
    </citation>
    <scope>NUCLEOTIDE SEQUENCE [LARGE SCALE GENOMIC DNA]</scope>
</reference>